<dbReference type="VEuPathDB" id="FungiDB:H257_02599"/>
<dbReference type="EMBL" id="MZMZ02004376">
    <property type="protein sequence ID" value="RQM19359.1"/>
    <property type="molecule type" value="Genomic_DNA"/>
</dbReference>
<evidence type="ECO:0000313" key="2">
    <source>
        <dbReference type="Proteomes" id="UP000284702"/>
    </source>
</evidence>
<dbReference type="AlphaFoldDB" id="A0A425CQS7"/>
<protein>
    <submittedName>
        <fullName evidence="1">Uncharacterized protein</fullName>
    </submittedName>
</protein>
<gene>
    <name evidence="1" type="ORF">B5M09_008048</name>
</gene>
<accession>A0A425CQS7</accession>
<keyword evidence="2" id="KW-1185">Reference proteome</keyword>
<reference evidence="1" key="1">
    <citation type="submission" date="2018-07" db="EMBL/GenBank/DDBJ databases">
        <title>Annotation of Aphanomyces astaci genome assembly.</title>
        <authorList>
            <person name="Studholme D.J."/>
        </authorList>
    </citation>
    <scope>NUCLEOTIDE SEQUENCE [LARGE SCALE GENOMIC DNA]</scope>
    <source>
        <strain evidence="1">Pc</strain>
    </source>
</reference>
<dbReference type="Proteomes" id="UP000284702">
    <property type="component" value="Unassembled WGS sequence"/>
</dbReference>
<name>A0A425CQS7_APHAT</name>
<proteinExistence type="predicted"/>
<comment type="caution">
    <text evidence="1">The sequence shown here is derived from an EMBL/GenBank/DDBJ whole genome shotgun (WGS) entry which is preliminary data.</text>
</comment>
<organism evidence="1 2">
    <name type="scientific">Aphanomyces astaci</name>
    <name type="common">Crayfish plague agent</name>
    <dbReference type="NCBI Taxonomy" id="112090"/>
    <lineage>
        <taxon>Eukaryota</taxon>
        <taxon>Sar</taxon>
        <taxon>Stramenopiles</taxon>
        <taxon>Oomycota</taxon>
        <taxon>Saprolegniomycetes</taxon>
        <taxon>Saprolegniales</taxon>
        <taxon>Verrucalvaceae</taxon>
        <taxon>Aphanomyces</taxon>
    </lineage>
</organism>
<evidence type="ECO:0000313" key="1">
    <source>
        <dbReference type="EMBL" id="RQM19359.1"/>
    </source>
</evidence>
<sequence length="198" mass="21338">MAEKLNPPELDLDDGMECATPEVYPKTSVEDEAERRCTKQGAVQAILTAKAEETRGLAPAEVMQLAKHIDVFSEELGDDHTKTNVLFVSVMLLSCGGTDVVWSSLWTSGAVFYDMLCSPAQIGILHFDGLQSYPGCATNRFVMVLFVANIALKLWIAISIWKAVAVAKPEVIPAAEAMHLSPPPGTNIPDAPTAIPVE</sequence>